<dbReference type="PIRSF" id="PIRSF005962">
    <property type="entry name" value="Pept_M20D_amidohydro"/>
    <property type="match status" value="1"/>
</dbReference>
<keyword evidence="2" id="KW-0479">Metal-binding</keyword>
<name>A0A246F7Z2_PSENT</name>
<feature type="binding site" evidence="2">
    <location>
        <position position="109"/>
    </location>
    <ligand>
        <name>Mn(2+)</name>
        <dbReference type="ChEBI" id="CHEBI:29035"/>
        <label>2</label>
    </ligand>
</feature>
<dbReference type="eggNOG" id="COG1473">
    <property type="taxonomic scope" value="Bacteria"/>
</dbReference>
<comment type="cofactor">
    <cofactor evidence="2">
        <name>Mn(2+)</name>
        <dbReference type="ChEBI" id="CHEBI:29035"/>
    </cofactor>
    <text evidence="2">The Mn(2+) ion enhances activity.</text>
</comment>
<dbReference type="InterPro" id="IPR011650">
    <property type="entry name" value="Peptidase_M20_dimer"/>
</dbReference>
<protein>
    <submittedName>
        <fullName evidence="4">Amidohydrolase</fullName>
    </submittedName>
</protein>
<evidence type="ECO:0000313" key="5">
    <source>
        <dbReference type="Proteomes" id="UP000198145"/>
    </source>
</evidence>
<feature type="binding site" evidence="2">
    <location>
        <position position="144"/>
    </location>
    <ligand>
        <name>Mn(2+)</name>
        <dbReference type="ChEBI" id="CHEBI:29035"/>
        <label>2</label>
    </ligand>
</feature>
<evidence type="ECO:0000313" key="4">
    <source>
        <dbReference type="EMBL" id="OWP49731.1"/>
    </source>
</evidence>
<feature type="binding site" evidence="2">
    <location>
        <position position="370"/>
    </location>
    <ligand>
        <name>Mn(2+)</name>
        <dbReference type="ChEBI" id="CHEBI:29035"/>
        <label>2</label>
    </ligand>
</feature>
<dbReference type="NCBIfam" id="TIGR01891">
    <property type="entry name" value="amidohydrolases"/>
    <property type="match status" value="1"/>
</dbReference>
<dbReference type="Gene3D" id="3.40.630.10">
    <property type="entry name" value="Zn peptidases"/>
    <property type="match status" value="1"/>
</dbReference>
<dbReference type="GO" id="GO:0046872">
    <property type="term" value="F:metal ion binding"/>
    <property type="evidence" value="ECO:0007669"/>
    <property type="project" value="UniProtKB-KW"/>
</dbReference>
<gene>
    <name evidence="4" type="ORF">CEG18_14920</name>
</gene>
<proteinExistence type="predicted"/>
<dbReference type="GO" id="GO:0050118">
    <property type="term" value="F:N-acetyldiaminopimelate deacetylase activity"/>
    <property type="evidence" value="ECO:0007669"/>
    <property type="project" value="UniProtKB-ARBA"/>
</dbReference>
<dbReference type="PANTHER" id="PTHR11014:SF63">
    <property type="entry name" value="METALLOPEPTIDASE, PUTATIVE (AFU_ORTHOLOGUE AFUA_6G09600)-RELATED"/>
    <property type="match status" value="1"/>
</dbReference>
<keyword evidence="2" id="KW-0464">Manganese</keyword>
<dbReference type="Pfam" id="PF07687">
    <property type="entry name" value="M20_dimer"/>
    <property type="match status" value="1"/>
</dbReference>
<dbReference type="SUPFAM" id="SSF53187">
    <property type="entry name" value="Zn-dependent exopeptidases"/>
    <property type="match status" value="1"/>
</dbReference>
<dbReference type="CDD" id="cd05666">
    <property type="entry name" value="M20_Acy1-like"/>
    <property type="match status" value="1"/>
</dbReference>
<reference evidence="4 5" key="1">
    <citation type="submission" date="2017-06" db="EMBL/GenBank/DDBJ databases">
        <title>Draft genome of Pseudomonas nitroreducens DF05.</title>
        <authorList>
            <person name="Iyer R."/>
        </authorList>
    </citation>
    <scope>NUCLEOTIDE SEQUENCE [LARGE SCALE GENOMIC DNA]</scope>
    <source>
        <strain evidence="4 5">DF05</strain>
    </source>
</reference>
<dbReference type="SUPFAM" id="SSF55031">
    <property type="entry name" value="Bacterial exopeptidase dimerisation domain"/>
    <property type="match status" value="1"/>
</dbReference>
<dbReference type="GO" id="GO:0019877">
    <property type="term" value="P:diaminopimelate biosynthetic process"/>
    <property type="evidence" value="ECO:0007669"/>
    <property type="project" value="UniProtKB-ARBA"/>
</dbReference>
<dbReference type="RefSeq" id="WP_088418278.1">
    <property type="nucleotide sequence ID" value="NZ_NJBA01000005.1"/>
</dbReference>
<dbReference type="STRING" id="46680.GCA_000807755_00539"/>
<dbReference type="Gene3D" id="3.30.70.360">
    <property type="match status" value="1"/>
</dbReference>
<feature type="binding site" evidence="2">
    <location>
        <position position="170"/>
    </location>
    <ligand>
        <name>Mn(2+)</name>
        <dbReference type="ChEBI" id="CHEBI:29035"/>
        <label>2</label>
    </ligand>
</feature>
<evidence type="ECO:0000259" key="3">
    <source>
        <dbReference type="Pfam" id="PF07687"/>
    </source>
</evidence>
<accession>A0A246F7Z2</accession>
<comment type="caution">
    <text evidence="4">The sequence shown here is derived from an EMBL/GenBank/DDBJ whole genome shotgun (WGS) entry which is preliminary data.</text>
</comment>
<feature type="binding site" evidence="2">
    <location>
        <position position="111"/>
    </location>
    <ligand>
        <name>Mn(2+)</name>
        <dbReference type="ChEBI" id="CHEBI:29035"/>
        <label>2</label>
    </ligand>
</feature>
<dbReference type="FunFam" id="3.30.70.360:FF:000001">
    <property type="entry name" value="N-acetyldiaminopimelate deacetylase"/>
    <property type="match status" value="1"/>
</dbReference>
<keyword evidence="1 4" id="KW-0378">Hydrolase</keyword>
<feature type="domain" description="Peptidase M20 dimerisation" evidence="3">
    <location>
        <begin position="194"/>
        <end position="283"/>
    </location>
</feature>
<dbReference type="PANTHER" id="PTHR11014">
    <property type="entry name" value="PEPTIDASE M20 FAMILY MEMBER"/>
    <property type="match status" value="1"/>
</dbReference>
<dbReference type="AlphaFoldDB" id="A0A246F7Z2"/>
<evidence type="ECO:0000256" key="1">
    <source>
        <dbReference type="ARBA" id="ARBA00022801"/>
    </source>
</evidence>
<dbReference type="Pfam" id="PF01546">
    <property type="entry name" value="Peptidase_M20"/>
    <property type="match status" value="1"/>
</dbReference>
<evidence type="ECO:0000256" key="2">
    <source>
        <dbReference type="PIRSR" id="PIRSR005962-1"/>
    </source>
</evidence>
<dbReference type="InterPro" id="IPR002933">
    <property type="entry name" value="Peptidase_M20"/>
</dbReference>
<organism evidence="4 5">
    <name type="scientific">Pseudomonas nitroreducens</name>
    <dbReference type="NCBI Taxonomy" id="46680"/>
    <lineage>
        <taxon>Bacteria</taxon>
        <taxon>Pseudomonadati</taxon>
        <taxon>Pseudomonadota</taxon>
        <taxon>Gammaproteobacteria</taxon>
        <taxon>Pseudomonadales</taxon>
        <taxon>Pseudomonadaceae</taxon>
        <taxon>Pseudomonas</taxon>
    </lineage>
</organism>
<dbReference type="EMBL" id="NJBA01000005">
    <property type="protein sequence ID" value="OWP49731.1"/>
    <property type="molecule type" value="Genomic_DNA"/>
</dbReference>
<dbReference type="Proteomes" id="UP000198145">
    <property type="component" value="Unassembled WGS sequence"/>
</dbReference>
<sequence>MSQQPLSQHPTVERLFASQEAFARIRRDLHQHPELGFEEARTASIVASYLREWGYEVHEGVGGTGVVGVLRQGNSARSIGIRADMDALPIDEASGVPYASQYAGRMHACGHDGHTAILLCAARDLAEQRNFDGTLNLIFQPAEETLGGAVAMMDDGLFERFPCDAVYALHNAPGLPVGCFLTREGALTASSDRVAIRLTGVGGHGAMPHLTRDPIVAAAELVLALQSIVARNVPSTEVGVVTVGMLKAGEAANVIPDHADLRLSVRATKPEVRELLKRRIGEITRGVAAAHGMELQYEYEELVPVLVNTPEETRLARQVLAELVGPQRLLSEIPSGFLGSEDFAWMLERRPGCYIALGNGNSGPSGCMVHNPGYDFNDGAIPFGAALWVRLVETSLSKGGQA</sequence>
<dbReference type="InterPro" id="IPR036264">
    <property type="entry name" value="Bact_exopeptidase_dim_dom"/>
</dbReference>
<dbReference type="InterPro" id="IPR017439">
    <property type="entry name" value="Amidohydrolase"/>
</dbReference>